<dbReference type="EMBL" id="CP036282">
    <property type="protein sequence ID" value="QDL55228.1"/>
    <property type="molecule type" value="Genomic_DNA"/>
</dbReference>
<evidence type="ECO:0000313" key="3">
    <source>
        <dbReference type="Proteomes" id="UP000317365"/>
    </source>
</evidence>
<dbReference type="RefSeq" id="WP_142812388.1">
    <property type="nucleotide sequence ID" value="NZ_CP036282.1"/>
</dbReference>
<sequence>MRIAISNIAWDVSEDEQVVALLNKYGVDAIDVAPSKYFPDPKNARPGDIARVREWWRNGGIEITGMQALLFGTTGLNLFGSQNTQAALLEHLQAVCGLGAGLGAKKLVFGSPKNRDRSALSNEVARDMAIRFFRRLGDVASCHGVVICLEPNPPCYGANFMTDSAETASVVGAVDHPAIRMQLDTGAMAINGEDVAQVISEHAALIGHVHASEPDLATLGDGCADHSSAASQLRARVPDQVVTIEMLPPKAGANIAAIERALAVAICYYRDQPVGMAGAVA</sequence>
<dbReference type="PANTHER" id="PTHR12110">
    <property type="entry name" value="HYDROXYPYRUVATE ISOMERASE"/>
    <property type="match status" value="1"/>
</dbReference>
<dbReference type="Proteomes" id="UP000317365">
    <property type="component" value="Chromosome"/>
</dbReference>
<reference evidence="3" key="1">
    <citation type="submission" date="2019-02" db="EMBL/GenBank/DDBJ databases">
        <title>Complete genome sequence of Rhodoferax sp. Gr-4.</title>
        <authorList>
            <person name="Jin L."/>
        </authorList>
    </citation>
    <scope>NUCLEOTIDE SEQUENCE [LARGE SCALE GENOMIC DNA]</scope>
    <source>
        <strain evidence="3">Gr-4</strain>
    </source>
</reference>
<dbReference type="AlphaFoldDB" id="A0A515ERG4"/>
<dbReference type="InterPro" id="IPR013022">
    <property type="entry name" value="Xyl_isomerase-like_TIM-brl"/>
</dbReference>
<organism evidence="2 3">
    <name type="scientific">Rhodoferax aquaticus</name>
    <dbReference type="NCBI Taxonomy" id="2527691"/>
    <lineage>
        <taxon>Bacteria</taxon>
        <taxon>Pseudomonadati</taxon>
        <taxon>Pseudomonadota</taxon>
        <taxon>Betaproteobacteria</taxon>
        <taxon>Burkholderiales</taxon>
        <taxon>Comamonadaceae</taxon>
        <taxon>Rhodoferax</taxon>
    </lineage>
</organism>
<proteinExistence type="predicted"/>
<dbReference type="Pfam" id="PF01261">
    <property type="entry name" value="AP_endonuc_2"/>
    <property type="match status" value="1"/>
</dbReference>
<evidence type="ECO:0000313" key="2">
    <source>
        <dbReference type="EMBL" id="QDL55228.1"/>
    </source>
</evidence>
<dbReference type="InterPro" id="IPR050312">
    <property type="entry name" value="IolE/XylAMocC-like"/>
</dbReference>
<evidence type="ECO:0000259" key="1">
    <source>
        <dbReference type="Pfam" id="PF01261"/>
    </source>
</evidence>
<keyword evidence="2" id="KW-0413">Isomerase</keyword>
<dbReference type="Gene3D" id="3.20.20.150">
    <property type="entry name" value="Divalent-metal-dependent TIM barrel enzymes"/>
    <property type="match status" value="1"/>
</dbReference>
<dbReference type="InterPro" id="IPR036237">
    <property type="entry name" value="Xyl_isomerase-like_sf"/>
</dbReference>
<dbReference type="KEGG" id="rhg:EXZ61_14210"/>
<accession>A0A515ERG4</accession>
<dbReference type="SUPFAM" id="SSF51658">
    <property type="entry name" value="Xylose isomerase-like"/>
    <property type="match status" value="1"/>
</dbReference>
<feature type="domain" description="Xylose isomerase-like TIM barrel" evidence="1">
    <location>
        <begin position="20"/>
        <end position="253"/>
    </location>
</feature>
<gene>
    <name evidence="2" type="ORF">EXZ61_14210</name>
</gene>
<name>A0A515ERG4_9BURK</name>
<reference evidence="3" key="2">
    <citation type="journal article" date="2020" name="Int. J. Syst. Evol. Microbiol.">
        <title>Genomic insights into a novel species Rhodoferax aquaticus sp. nov., isolated from freshwater.</title>
        <authorList>
            <person name="Li T."/>
            <person name="Zhuo Y."/>
            <person name="Jin C.Z."/>
            <person name="Wu X."/>
            <person name="Ko S.R."/>
            <person name="Jin F.J."/>
            <person name="Ahn C.Y."/>
            <person name="Oh H.M."/>
            <person name="Lee H.G."/>
            <person name="Jin L."/>
        </authorList>
    </citation>
    <scope>NUCLEOTIDE SEQUENCE [LARGE SCALE GENOMIC DNA]</scope>
    <source>
        <strain evidence="3">Gr-4</strain>
    </source>
</reference>
<keyword evidence="3" id="KW-1185">Reference proteome</keyword>
<dbReference type="GO" id="GO:0016853">
    <property type="term" value="F:isomerase activity"/>
    <property type="evidence" value="ECO:0007669"/>
    <property type="project" value="UniProtKB-KW"/>
</dbReference>
<protein>
    <submittedName>
        <fullName evidence="2">Sugar phosphate isomerase/epimerase</fullName>
    </submittedName>
</protein>
<dbReference type="PANTHER" id="PTHR12110:SF21">
    <property type="entry name" value="XYLOSE ISOMERASE-LIKE TIM BARREL DOMAIN-CONTAINING PROTEIN"/>
    <property type="match status" value="1"/>
</dbReference>